<name>A0A162MB43_9BACL</name>
<dbReference type="EMBL" id="LVJH01000029">
    <property type="protein sequence ID" value="OAB41463.1"/>
    <property type="molecule type" value="Genomic_DNA"/>
</dbReference>
<protein>
    <submittedName>
        <fullName evidence="2">Cupin</fullName>
    </submittedName>
</protein>
<reference evidence="2 3" key="1">
    <citation type="submission" date="2016-03" db="EMBL/GenBank/DDBJ databases">
        <title>Draft genome sequence of Paenibacillus glacialis DSM 22343.</title>
        <authorList>
            <person name="Shin S.-K."/>
            <person name="Yi H."/>
        </authorList>
    </citation>
    <scope>NUCLEOTIDE SEQUENCE [LARGE SCALE GENOMIC DNA]</scope>
    <source>
        <strain evidence="2 3">DSM 22343</strain>
    </source>
</reference>
<dbReference type="InterPro" id="IPR011051">
    <property type="entry name" value="RmlC_Cupin_sf"/>
</dbReference>
<dbReference type="RefSeq" id="WP_068534916.1">
    <property type="nucleotide sequence ID" value="NZ_LVJH01000029.1"/>
</dbReference>
<comment type="caution">
    <text evidence="2">The sequence shown here is derived from an EMBL/GenBank/DDBJ whole genome shotgun (WGS) entry which is preliminary data.</text>
</comment>
<evidence type="ECO:0000313" key="3">
    <source>
        <dbReference type="Proteomes" id="UP000076967"/>
    </source>
</evidence>
<dbReference type="AlphaFoldDB" id="A0A162MB43"/>
<dbReference type="Pfam" id="PF07883">
    <property type="entry name" value="Cupin_2"/>
    <property type="match status" value="1"/>
</dbReference>
<dbReference type="InterPro" id="IPR013096">
    <property type="entry name" value="Cupin_2"/>
</dbReference>
<evidence type="ECO:0000313" key="2">
    <source>
        <dbReference type="EMBL" id="OAB41463.1"/>
    </source>
</evidence>
<feature type="domain" description="Cupin type-2" evidence="1">
    <location>
        <begin position="32"/>
        <end position="100"/>
    </location>
</feature>
<dbReference type="STRING" id="494026.PGLA_16830"/>
<keyword evidence="3" id="KW-1185">Reference proteome</keyword>
<dbReference type="OrthoDB" id="6311549at2"/>
<sequence>MEKKELQTVKDYNQDKFTKRILFKSGESVVFVLNFMPGQELPTHQHPGTALFILVLDGSGTVTIDGEESVLIKDDVISCEGDEHFSFKNTGVTPTSLYVVLSKIPNDKYAQDI</sequence>
<evidence type="ECO:0000259" key="1">
    <source>
        <dbReference type="Pfam" id="PF07883"/>
    </source>
</evidence>
<dbReference type="InterPro" id="IPR014710">
    <property type="entry name" value="RmlC-like_jellyroll"/>
</dbReference>
<organism evidence="2 3">
    <name type="scientific">Paenibacillus glacialis</name>
    <dbReference type="NCBI Taxonomy" id="494026"/>
    <lineage>
        <taxon>Bacteria</taxon>
        <taxon>Bacillati</taxon>
        <taxon>Bacillota</taxon>
        <taxon>Bacilli</taxon>
        <taxon>Bacillales</taxon>
        <taxon>Paenibacillaceae</taxon>
        <taxon>Paenibacillus</taxon>
    </lineage>
</organism>
<dbReference type="SUPFAM" id="SSF51182">
    <property type="entry name" value="RmlC-like cupins"/>
    <property type="match status" value="1"/>
</dbReference>
<dbReference type="Gene3D" id="2.60.120.10">
    <property type="entry name" value="Jelly Rolls"/>
    <property type="match status" value="1"/>
</dbReference>
<proteinExistence type="predicted"/>
<gene>
    <name evidence="2" type="ORF">PGLA_16830</name>
</gene>
<accession>A0A162MB43</accession>
<dbReference type="Proteomes" id="UP000076967">
    <property type="component" value="Unassembled WGS sequence"/>
</dbReference>